<dbReference type="EMBL" id="JAGIKX010000004">
    <property type="protein sequence ID" value="MBP2256970.1"/>
    <property type="molecule type" value="Genomic_DNA"/>
</dbReference>
<name>A0ABS4S7I8_9BACI</name>
<keyword evidence="2" id="KW-1185">Reference proteome</keyword>
<sequence length="33" mass="3632">MKNGILYSLLIAIAAVVGYAVAGRCMEETRDFR</sequence>
<reference evidence="1 2" key="1">
    <citation type="submission" date="2021-03" db="EMBL/GenBank/DDBJ databases">
        <title>Genomic Encyclopedia of Type Strains, Phase IV (KMG-IV): sequencing the most valuable type-strain genomes for metagenomic binning, comparative biology and taxonomic classification.</title>
        <authorList>
            <person name="Goeker M."/>
        </authorList>
    </citation>
    <scope>NUCLEOTIDE SEQUENCE [LARGE SCALE GENOMIC DNA]</scope>
    <source>
        <strain evidence="1 2">DSM 25790</strain>
    </source>
</reference>
<evidence type="ECO:0000313" key="1">
    <source>
        <dbReference type="EMBL" id="MBP2256970.1"/>
    </source>
</evidence>
<dbReference type="Proteomes" id="UP001519294">
    <property type="component" value="Unassembled WGS sequence"/>
</dbReference>
<comment type="caution">
    <text evidence="1">The sequence shown here is derived from an EMBL/GenBank/DDBJ whole genome shotgun (WGS) entry which is preliminary data.</text>
</comment>
<organism evidence="1 2">
    <name type="scientific">Virgibacillus alimentarius</name>
    <dbReference type="NCBI Taxonomy" id="698769"/>
    <lineage>
        <taxon>Bacteria</taxon>
        <taxon>Bacillati</taxon>
        <taxon>Bacillota</taxon>
        <taxon>Bacilli</taxon>
        <taxon>Bacillales</taxon>
        <taxon>Bacillaceae</taxon>
        <taxon>Virgibacillus</taxon>
    </lineage>
</organism>
<gene>
    <name evidence="1" type="ORF">J2Z81_000914</name>
</gene>
<accession>A0ABS4S7I8</accession>
<evidence type="ECO:0000313" key="2">
    <source>
        <dbReference type="Proteomes" id="UP001519294"/>
    </source>
</evidence>
<protein>
    <submittedName>
        <fullName evidence="1">Uncharacterized protein</fullName>
    </submittedName>
</protein>
<proteinExistence type="predicted"/>